<feature type="binding site" evidence="4">
    <location>
        <begin position="294"/>
        <end position="301"/>
    </location>
    <ligand>
        <name>FAD</name>
        <dbReference type="ChEBI" id="CHEBI:57692"/>
    </ligand>
</feature>
<dbReference type="GO" id="GO:0071949">
    <property type="term" value="F:FAD binding"/>
    <property type="evidence" value="ECO:0007669"/>
    <property type="project" value="TreeGrafter"/>
</dbReference>
<feature type="binding site" evidence="4">
    <location>
        <position position="238"/>
    </location>
    <ligand>
        <name>FAD</name>
        <dbReference type="ChEBI" id="CHEBI:57692"/>
    </ligand>
</feature>
<keyword evidence="1 4" id="KW-0285">Flavoprotein</keyword>
<dbReference type="Pfam" id="PF00875">
    <property type="entry name" value="DNA_photolyase"/>
    <property type="match status" value="1"/>
</dbReference>
<evidence type="ECO:0000256" key="3">
    <source>
        <dbReference type="ARBA" id="ARBA00022991"/>
    </source>
</evidence>
<evidence type="ECO:0000256" key="6">
    <source>
        <dbReference type="RuleBase" id="RU004182"/>
    </source>
</evidence>
<dbReference type="Gene3D" id="1.25.40.80">
    <property type="match status" value="1"/>
</dbReference>
<dbReference type="PRINTS" id="PR00147">
    <property type="entry name" value="DNAPHOTLYASE"/>
</dbReference>
<dbReference type="InterPro" id="IPR002081">
    <property type="entry name" value="Cryptochrome/DNA_photolyase_1"/>
</dbReference>
<dbReference type="InterPro" id="IPR014729">
    <property type="entry name" value="Rossmann-like_a/b/a_fold"/>
</dbReference>
<evidence type="ECO:0000259" key="8">
    <source>
        <dbReference type="PROSITE" id="PS51645"/>
    </source>
</evidence>
<comment type="similarity">
    <text evidence="6">Belongs to the DNA photolyase family.</text>
</comment>
<keyword evidence="3 6" id="KW-0157">Chromophore</keyword>
<dbReference type="EMBL" id="DYXM01000022">
    <property type="protein sequence ID" value="HJE89572.1"/>
    <property type="molecule type" value="Genomic_DNA"/>
</dbReference>
<dbReference type="GO" id="GO:0006139">
    <property type="term" value="P:nucleobase-containing compound metabolic process"/>
    <property type="evidence" value="ECO:0007669"/>
    <property type="project" value="UniProtKB-ARBA"/>
</dbReference>
<feature type="domain" description="Photolyase/cryptochrome alpha/beta" evidence="8">
    <location>
        <begin position="2"/>
        <end position="125"/>
    </location>
</feature>
<gene>
    <name evidence="9" type="ORF">K8V11_01005</name>
</gene>
<dbReference type="GO" id="GO:0003904">
    <property type="term" value="F:deoxyribodipyrimidine photo-lyase activity"/>
    <property type="evidence" value="ECO:0007669"/>
    <property type="project" value="TreeGrafter"/>
</dbReference>
<dbReference type="PANTHER" id="PTHR11455:SF9">
    <property type="entry name" value="CRYPTOCHROME CIRCADIAN CLOCK 5 ISOFORM X1"/>
    <property type="match status" value="1"/>
</dbReference>
<dbReference type="InterPro" id="IPR006050">
    <property type="entry name" value="DNA_photolyase_N"/>
</dbReference>
<dbReference type="InterPro" id="IPR036134">
    <property type="entry name" value="Crypto/Photolyase_FAD-like_sf"/>
</dbReference>
<organism evidence="9 10">
    <name type="scientific">Dietzia timorensis</name>
    <dbReference type="NCBI Taxonomy" id="499555"/>
    <lineage>
        <taxon>Bacteria</taxon>
        <taxon>Bacillati</taxon>
        <taxon>Actinomycetota</taxon>
        <taxon>Actinomycetes</taxon>
        <taxon>Mycobacteriales</taxon>
        <taxon>Dietziaceae</taxon>
        <taxon>Dietzia</taxon>
    </lineage>
</organism>
<accession>A0A921F1W8</accession>
<comment type="caution">
    <text evidence="9">The sequence shown here is derived from an EMBL/GenBank/DDBJ whole genome shotgun (WGS) entry which is preliminary data.</text>
</comment>
<feature type="binding site" evidence="4">
    <location>
        <begin position="394"/>
        <end position="396"/>
    </location>
    <ligand>
        <name>FAD</name>
        <dbReference type="ChEBI" id="CHEBI:57692"/>
    </ligand>
</feature>
<proteinExistence type="inferred from homology"/>
<evidence type="ECO:0000256" key="4">
    <source>
        <dbReference type="PIRSR" id="PIRSR602081-1"/>
    </source>
</evidence>
<dbReference type="GO" id="GO:0009416">
    <property type="term" value="P:response to light stimulus"/>
    <property type="evidence" value="ECO:0007669"/>
    <property type="project" value="TreeGrafter"/>
</dbReference>
<evidence type="ECO:0000256" key="2">
    <source>
        <dbReference type="ARBA" id="ARBA00022827"/>
    </source>
</evidence>
<feature type="site" description="Electron transfer via tryptophanyl radical" evidence="5">
    <location>
        <position position="325"/>
    </location>
</feature>
<evidence type="ECO:0000256" key="7">
    <source>
        <dbReference type="SAM" id="MobiDB-lite"/>
    </source>
</evidence>
<reference evidence="9" key="1">
    <citation type="journal article" date="2021" name="PeerJ">
        <title>Extensive microbial diversity within the chicken gut microbiome revealed by metagenomics and culture.</title>
        <authorList>
            <person name="Gilroy R."/>
            <person name="Ravi A."/>
            <person name="Getino M."/>
            <person name="Pursley I."/>
            <person name="Horton D.L."/>
            <person name="Alikhan N.F."/>
            <person name="Baker D."/>
            <person name="Gharbi K."/>
            <person name="Hall N."/>
            <person name="Watson M."/>
            <person name="Adriaenssens E.M."/>
            <person name="Foster-Nyarko E."/>
            <person name="Jarju S."/>
            <person name="Secka A."/>
            <person name="Antonio M."/>
            <person name="Oren A."/>
            <person name="Chaudhuri R.R."/>
            <person name="La Ragione R."/>
            <person name="Hildebrand F."/>
            <person name="Pallen M.J."/>
        </authorList>
    </citation>
    <scope>NUCLEOTIDE SEQUENCE</scope>
    <source>
        <strain evidence="9">ChiGjej1B1-18357</strain>
    </source>
</reference>
<dbReference type="SUPFAM" id="SSF52425">
    <property type="entry name" value="Cryptochrome/photolyase, N-terminal domain"/>
    <property type="match status" value="1"/>
</dbReference>
<dbReference type="InterPro" id="IPR018394">
    <property type="entry name" value="DNA_photolyase_1_CS_C"/>
</dbReference>
<dbReference type="PROSITE" id="PS51645">
    <property type="entry name" value="PHR_CRY_ALPHA_BETA"/>
    <property type="match status" value="1"/>
</dbReference>
<protein>
    <submittedName>
        <fullName evidence="9">DNA photolyase family protein</fullName>
    </submittedName>
</protein>
<feature type="site" description="Electron transfer via tryptophanyl radical" evidence="5">
    <location>
        <position position="404"/>
    </location>
</feature>
<dbReference type="PANTHER" id="PTHR11455">
    <property type="entry name" value="CRYPTOCHROME"/>
    <property type="match status" value="1"/>
</dbReference>
<dbReference type="GO" id="GO:0006950">
    <property type="term" value="P:response to stress"/>
    <property type="evidence" value="ECO:0007669"/>
    <property type="project" value="UniProtKB-ARBA"/>
</dbReference>
<evidence type="ECO:0000256" key="5">
    <source>
        <dbReference type="PIRSR" id="PIRSR602081-2"/>
    </source>
</evidence>
<dbReference type="GO" id="GO:0003677">
    <property type="term" value="F:DNA binding"/>
    <property type="evidence" value="ECO:0007669"/>
    <property type="project" value="TreeGrafter"/>
</dbReference>
<dbReference type="AlphaFoldDB" id="A0A921F1W8"/>
<dbReference type="Proteomes" id="UP000776650">
    <property type="component" value="Unassembled WGS sequence"/>
</dbReference>
<sequence>MSRSLVWFRRDLRLGDHPALAAAAESGPVLAVFVLDPALVSASGRARALALRDALLSLDEDLGHRLCVVQGSPVDEIPRLAEAAGADTVFSSADHGPYGARRDAAVARALAGSGRGFAPVGSPYAVTPGRVLTSNGTPYQVFTPFRRAWYGRGWPAPSVSGRESADWLDPAAVGGASGSTGSTETTEPAGSSKRTDPGAALRETLCSLLGEGKAPLEVGEAAARARWQEFLDEGLEGYAERRDRPDLDATSRLGAQLKFGTIHPRTMLADLAALGPTSGLDTALADSRDTFASELAWREFYADVLHHQPASARENIDARWERFPWADGGSADEAFAAWRDGQTGYPIVDAGMRQLLAEGWMHNRLRMVVASFLTKDLRVHWRRGARHFMDHLVDGDLASNQHGWQWTAGTGTDAAPYFRVFNPVTQGKRFDPEGDYVRRWVPELRDIEGAAVHRLREDGHGEYPAPIIDHAEARREALALYDDVIRGS</sequence>
<evidence type="ECO:0000313" key="10">
    <source>
        <dbReference type="Proteomes" id="UP000776650"/>
    </source>
</evidence>
<evidence type="ECO:0000256" key="1">
    <source>
        <dbReference type="ARBA" id="ARBA00022630"/>
    </source>
</evidence>
<feature type="binding site" evidence="4">
    <location>
        <position position="291"/>
    </location>
    <ligand>
        <name>FAD</name>
        <dbReference type="ChEBI" id="CHEBI:57692"/>
    </ligand>
</feature>
<comment type="cofactor">
    <cofactor evidence="4">
        <name>FAD</name>
        <dbReference type="ChEBI" id="CHEBI:57692"/>
    </cofactor>
    <text evidence="4">Binds 1 FAD per subunit.</text>
</comment>
<dbReference type="PROSITE" id="PS00691">
    <property type="entry name" value="DNA_PHOTOLYASES_1_2"/>
    <property type="match status" value="1"/>
</dbReference>
<dbReference type="InterPro" id="IPR005101">
    <property type="entry name" value="Cryptochr/Photolyase_FAD-bd"/>
</dbReference>
<feature type="compositionally biased region" description="Low complexity" evidence="7">
    <location>
        <begin position="170"/>
        <end position="192"/>
    </location>
</feature>
<reference evidence="9" key="2">
    <citation type="submission" date="2021-09" db="EMBL/GenBank/DDBJ databases">
        <authorList>
            <person name="Gilroy R."/>
        </authorList>
    </citation>
    <scope>NUCLEOTIDE SEQUENCE</scope>
    <source>
        <strain evidence="9">ChiGjej1B1-18357</strain>
    </source>
</reference>
<dbReference type="Gene3D" id="1.10.579.10">
    <property type="entry name" value="DNA Cyclobutane Dipyrimidine Photolyase, subunit A, domain 3"/>
    <property type="match status" value="1"/>
</dbReference>
<feature type="region of interest" description="Disordered" evidence="7">
    <location>
        <begin position="168"/>
        <end position="197"/>
    </location>
</feature>
<dbReference type="Pfam" id="PF03441">
    <property type="entry name" value="FAD_binding_7"/>
    <property type="match status" value="1"/>
</dbReference>
<dbReference type="RefSeq" id="WP_303910347.1">
    <property type="nucleotide sequence ID" value="NZ_DYXM01000022.1"/>
</dbReference>
<dbReference type="Gene3D" id="3.40.50.620">
    <property type="entry name" value="HUPs"/>
    <property type="match status" value="1"/>
</dbReference>
<keyword evidence="2 4" id="KW-0274">FAD</keyword>
<name>A0A921F1W8_9ACTN</name>
<feature type="site" description="Electron transfer via tryptophanyl radical" evidence="5">
    <location>
        <position position="381"/>
    </location>
</feature>
<dbReference type="InterPro" id="IPR036155">
    <property type="entry name" value="Crypto/Photolyase_N_sf"/>
</dbReference>
<evidence type="ECO:0000313" key="9">
    <source>
        <dbReference type="EMBL" id="HJE89572.1"/>
    </source>
</evidence>
<dbReference type="PROSITE" id="PS00394">
    <property type="entry name" value="DNA_PHOTOLYASES_1_1"/>
    <property type="match status" value="1"/>
</dbReference>
<dbReference type="SUPFAM" id="SSF48173">
    <property type="entry name" value="Cryptochrome/photolyase FAD-binding domain"/>
    <property type="match status" value="1"/>
</dbReference>